<dbReference type="GO" id="GO:0016491">
    <property type="term" value="F:oxidoreductase activity"/>
    <property type="evidence" value="ECO:0007669"/>
    <property type="project" value="UniProtKB-KW"/>
</dbReference>
<dbReference type="PANTHER" id="PTHR43669">
    <property type="entry name" value="5-KETO-D-GLUCONATE 5-REDUCTASE"/>
    <property type="match status" value="1"/>
</dbReference>
<protein>
    <recommendedName>
        <fullName evidence="5">NAD(P)-binding protein</fullName>
    </recommendedName>
</protein>
<keyword evidence="2" id="KW-0560">Oxidoreductase</keyword>
<dbReference type="InterPro" id="IPR002347">
    <property type="entry name" value="SDR_fam"/>
</dbReference>
<evidence type="ECO:0000313" key="3">
    <source>
        <dbReference type="EMBL" id="CAF9925750.1"/>
    </source>
</evidence>
<comment type="similarity">
    <text evidence="1">Belongs to the short-chain dehydrogenases/reductases (SDR) family.</text>
</comment>
<dbReference type="EMBL" id="CAJPDQ010000024">
    <property type="protein sequence ID" value="CAF9925750.1"/>
    <property type="molecule type" value="Genomic_DNA"/>
</dbReference>
<evidence type="ECO:0008006" key="5">
    <source>
        <dbReference type="Google" id="ProtNLM"/>
    </source>
</evidence>
<organism evidence="3 4">
    <name type="scientific">Gomphillus americanus</name>
    <dbReference type="NCBI Taxonomy" id="1940652"/>
    <lineage>
        <taxon>Eukaryota</taxon>
        <taxon>Fungi</taxon>
        <taxon>Dikarya</taxon>
        <taxon>Ascomycota</taxon>
        <taxon>Pezizomycotina</taxon>
        <taxon>Lecanoromycetes</taxon>
        <taxon>OSLEUM clade</taxon>
        <taxon>Ostropomycetidae</taxon>
        <taxon>Ostropales</taxon>
        <taxon>Graphidaceae</taxon>
        <taxon>Gomphilloideae</taxon>
        <taxon>Gomphillus</taxon>
    </lineage>
</organism>
<reference evidence="3" key="1">
    <citation type="submission" date="2021-03" db="EMBL/GenBank/DDBJ databases">
        <authorList>
            <person name="Tagirdzhanova G."/>
        </authorList>
    </citation>
    <scope>NUCLEOTIDE SEQUENCE</scope>
</reference>
<accession>A0A8H3ILW9</accession>
<dbReference type="PANTHER" id="PTHR43669:SF4">
    <property type="entry name" value="SHORT-CHAIN DEHYDROGENASE"/>
    <property type="match status" value="1"/>
</dbReference>
<dbReference type="Pfam" id="PF13561">
    <property type="entry name" value="adh_short_C2"/>
    <property type="match status" value="1"/>
</dbReference>
<evidence type="ECO:0000256" key="2">
    <source>
        <dbReference type="ARBA" id="ARBA00023002"/>
    </source>
</evidence>
<dbReference type="InterPro" id="IPR036291">
    <property type="entry name" value="NAD(P)-bd_dom_sf"/>
</dbReference>
<name>A0A8H3ILW9_9LECA</name>
<proteinExistence type="inferred from homology"/>
<comment type="caution">
    <text evidence="3">The sequence shown here is derived from an EMBL/GenBank/DDBJ whole genome shotgun (WGS) entry which is preliminary data.</text>
</comment>
<dbReference type="Gene3D" id="3.40.50.720">
    <property type="entry name" value="NAD(P)-binding Rossmann-like Domain"/>
    <property type="match status" value="1"/>
</dbReference>
<gene>
    <name evidence="3" type="ORF">GOMPHAMPRED_003956</name>
</gene>
<dbReference type="SUPFAM" id="SSF51735">
    <property type="entry name" value="NAD(P)-binding Rossmann-fold domains"/>
    <property type="match status" value="1"/>
</dbReference>
<evidence type="ECO:0000313" key="4">
    <source>
        <dbReference type="Proteomes" id="UP000664169"/>
    </source>
</evidence>
<dbReference type="OrthoDB" id="5336600at2759"/>
<keyword evidence="4" id="KW-1185">Reference proteome</keyword>
<evidence type="ECO:0000256" key="1">
    <source>
        <dbReference type="ARBA" id="ARBA00006484"/>
    </source>
</evidence>
<dbReference type="Proteomes" id="UP000664169">
    <property type="component" value="Unassembled WGS sequence"/>
</dbReference>
<dbReference type="AlphaFoldDB" id="A0A8H3ILW9"/>
<sequence>MSSQTVLILGAGGNTGVAVAKKFKEQGWRVATASRSAAKDPLSQHTSLHIQADFTNPNSVVDAYQRAEQALGIPNVVIYNAYAATFPKDPKHAFDSIPLDKFGEDLAVNVTSAYAALKSAVEGFERLPVDATKVFIYTGNMSTGIIVPEAVVLGVGKNAVLYLVEAAVQLYGHLAARFYVGDERDRDGNSTMDKIDGEAHAVAYWELATSSEQGPINYTFVKGIGYKKFDVDRASRPVEGVQSLMKKAADAVAARKES</sequence>